<protein>
    <recommendedName>
        <fullName evidence="4">DUF2066 domain-containing protein</fullName>
    </recommendedName>
</protein>
<proteinExistence type="predicted"/>
<evidence type="ECO:0000256" key="1">
    <source>
        <dbReference type="SAM" id="SignalP"/>
    </source>
</evidence>
<gene>
    <name evidence="2" type="ORF">DSM104635_02292</name>
</gene>
<name>A0A6I6MW77_9CAUL</name>
<evidence type="ECO:0000313" key="2">
    <source>
        <dbReference type="EMBL" id="QGZ95443.1"/>
    </source>
</evidence>
<evidence type="ECO:0000313" key="3">
    <source>
        <dbReference type="Proteomes" id="UP000431269"/>
    </source>
</evidence>
<evidence type="ECO:0008006" key="4">
    <source>
        <dbReference type="Google" id="ProtNLM"/>
    </source>
</evidence>
<keyword evidence="1" id="KW-0732">Signal</keyword>
<dbReference type="RefSeq" id="WP_228445661.1">
    <property type="nucleotide sequence ID" value="NZ_CP047045.1"/>
</dbReference>
<dbReference type="KEGG" id="tsv:DSM104635_02292"/>
<dbReference type="EMBL" id="CP047045">
    <property type="protein sequence ID" value="QGZ95443.1"/>
    <property type="molecule type" value="Genomic_DNA"/>
</dbReference>
<dbReference type="Pfam" id="PF09839">
    <property type="entry name" value="DUF2066"/>
    <property type="match status" value="1"/>
</dbReference>
<feature type="chain" id="PRO_5026302884" description="DUF2066 domain-containing protein" evidence="1">
    <location>
        <begin position="27"/>
        <end position="356"/>
    </location>
</feature>
<reference evidence="3" key="1">
    <citation type="submission" date="2019-12" db="EMBL/GenBank/DDBJ databases">
        <title>Complete genome of Terracaulis silvestris 0127_4.</title>
        <authorList>
            <person name="Vieira S."/>
            <person name="Riedel T."/>
            <person name="Sproer C."/>
            <person name="Pascual J."/>
            <person name="Boedeker C."/>
            <person name="Overmann J."/>
        </authorList>
    </citation>
    <scope>NUCLEOTIDE SEQUENCE [LARGE SCALE GENOMIC DNA]</scope>
    <source>
        <strain evidence="3">0127_4</strain>
    </source>
</reference>
<dbReference type="Proteomes" id="UP000431269">
    <property type="component" value="Chromosome"/>
</dbReference>
<dbReference type="AlphaFoldDB" id="A0A6I6MW77"/>
<accession>A0A6I6MW77</accession>
<feature type="signal peptide" evidence="1">
    <location>
        <begin position="1"/>
        <end position="26"/>
    </location>
</feature>
<organism evidence="2 3">
    <name type="scientific">Terricaulis silvestris</name>
    <dbReference type="NCBI Taxonomy" id="2686094"/>
    <lineage>
        <taxon>Bacteria</taxon>
        <taxon>Pseudomonadati</taxon>
        <taxon>Pseudomonadota</taxon>
        <taxon>Alphaproteobacteria</taxon>
        <taxon>Caulobacterales</taxon>
        <taxon>Caulobacteraceae</taxon>
        <taxon>Terricaulis</taxon>
    </lineage>
</organism>
<sequence>MKITSLAAIAAFFAALCAVSPGVASAQGRDNVYAVSGVHVDATAANAAAAQQAGFTSAQRAAFERLVRRLTVPNELVARGMPAAEGAALEALVLSVDVEEERRSATRYIGRLTVRFDPSGVRALLRQQGLTVVDTRTAPVLVAPLVSSGVPEETATLWREVWAQGGFGDELVPLAVAPASLQGAPAWTSAAPFAQAAAAASALYATLRVQGSTATATLVEVDGNASRDRGEVTARIDGTDAAATRAALASLADQASTRIQNDWKGRIATGGGQRARISASALYGNQAQWEQIKDALEGAASTLISEIRIEAVGREGALVSFSFVGDRNQLVAELARRGIALADSSNGPVLRVAGGR</sequence>
<keyword evidence="3" id="KW-1185">Reference proteome</keyword>
<dbReference type="InterPro" id="IPR018642">
    <property type="entry name" value="DUF2066"/>
</dbReference>